<keyword evidence="1" id="KW-0812">Transmembrane</keyword>
<keyword evidence="1" id="KW-1133">Transmembrane helix</keyword>
<dbReference type="RefSeq" id="WP_218892063.1">
    <property type="nucleotide sequence ID" value="NZ_JACCCW010000001.1"/>
</dbReference>
<reference evidence="3 4" key="1">
    <citation type="submission" date="2020-07" db="EMBL/GenBank/DDBJ databases">
        <title>Genomic Encyclopedia of Type Strains, Phase IV (KMG-V): Genome sequencing to study the core and pangenomes of soil and plant-associated prokaryotes.</title>
        <authorList>
            <person name="Whitman W."/>
        </authorList>
    </citation>
    <scope>NUCLEOTIDE SEQUENCE [LARGE SCALE GENOMIC DNA]</scope>
    <source>
        <strain evidence="3 4">X4EP2</strain>
    </source>
</reference>
<accession>A0A7Y9PFH4</accession>
<dbReference type="InterPro" id="IPR013229">
    <property type="entry name" value="PEGA"/>
</dbReference>
<dbReference type="InterPro" id="IPR042217">
    <property type="entry name" value="T4SS_VirB10/TrbI"/>
</dbReference>
<feature type="transmembrane region" description="Helical" evidence="1">
    <location>
        <begin position="140"/>
        <end position="162"/>
    </location>
</feature>
<dbReference type="Pfam" id="PF08308">
    <property type="entry name" value="PEGA"/>
    <property type="match status" value="1"/>
</dbReference>
<gene>
    <name evidence="3" type="ORF">HDF17_001114</name>
</gene>
<evidence type="ECO:0000259" key="2">
    <source>
        <dbReference type="Pfam" id="PF08308"/>
    </source>
</evidence>
<proteinExistence type="predicted"/>
<name>A0A7Y9PFH4_9BACT</name>
<keyword evidence="1" id="KW-0472">Membrane</keyword>
<feature type="domain" description="PEGA" evidence="2">
    <location>
        <begin position="209"/>
        <end position="261"/>
    </location>
</feature>
<organism evidence="3 4">
    <name type="scientific">Granulicella arctica</name>
    <dbReference type="NCBI Taxonomy" id="940613"/>
    <lineage>
        <taxon>Bacteria</taxon>
        <taxon>Pseudomonadati</taxon>
        <taxon>Acidobacteriota</taxon>
        <taxon>Terriglobia</taxon>
        <taxon>Terriglobales</taxon>
        <taxon>Acidobacteriaceae</taxon>
        <taxon>Granulicella</taxon>
    </lineage>
</organism>
<evidence type="ECO:0000313" key="3">
    <source>
        <dbReference type="EMBL" id="NYF78827.1"/>
    </source>
</evidence>
<keyword evidence="4" id="KW-1185">Reference proteome</keyword>
<protein>
    <recommendedName>
        <fullName evidence="2">PEGA domain-containing protein</fullName>
    </recommendedName>
</protein>
<dbReference type="Gene3D" id="2.40.128.260">
    <property type="entry name" value="Type IV secretion system, VirB10/TraB/TrbI"/>
    <property type="match status" value="1"/>
</dbReference>
<evidence type="ECO:0000313" key="4">
    <source>
        <dbReference type="Proteomes" id="UP000589520"/>
    </source>
</evidence>
<comment type="caution">
    <text evidence="3">The sequence shown here is derived from an EMBL/GenBank/DDBJ whole genome shotgun (WGS) entry which is preliminary data.</text>
</comment>
<sequence>MVSAFGNSSFGQDATPNSAPVVTPVAAPITASAATTVASPNTLLDGTAIKLRLAENLSSATAKTGQTVSFEVTEDVMVQGVVVLPKGAQALATVTEAATKKSMGRGGKLNVNVDSARLADGEKVQLRAVQDNKGGGHTGAMTGAMVATAIVFFPAAPLFLFIHGKDITIPKGTEVTAFVEGDTKLDMAKFAPVAAGSTVVAAAPATASGVTIEASVPNCDIEVDGSFMGSTPSTLNLAPGKHEVVVKKTGYKDWMRSMMVGSGAIRLSAEMVAVM</sequence>
<dbReference type="Proteomes" id="UP000589520">
    <property type="component" value="Unassembled WGS sequence"/>
</dbReference>
<dbReference type="EMBL" id="JACCCW010000001">
    <property type="protein sequence ID" value="NYF78827.1"/>
    <property type="molecule type" value="Genomic_DNA"/>
</dbReference>
<evidence type="ECO:0000256" key="1">
    <source>
        <dbReference type="SAM" id="Phobius"/>
    </source>
</evidence>
<dbReference type="AlphaFoldDB" id="A0A7Y9PFH4"/>